<evidence type="ECO:0000313" key="2">
    <source>
        <dbReference type="EMBL" id="KAF5656867.1"/>
    </source>
</evidence>
<evidence type="ECO:0000313" key="3">
    <source>
        <dbReference type="Proteomes" id="UP000567885"/>
    </source>
</evidence>
<feature type="region of interest" description="Disordered" evidence="1">
    <location>
        <begin position="43"/>
        <end position="111"/>
    </location>
</feature>
<name>A0A8H5WBZ9_FUSHE</name>
<gene>
    <name evidence="2" type="ORF">FHETE_10748</name>
</gene>
<feature type="compositionally biased region" description="Polar residues" evidence="1">
    <location>
        <begin position="91"/>
        <end position="100"/>
    </location>
</feature>
<accession>A0A8H5WBZ9</accession>
<dbReference type="EMBL" id="JAAGWQ010000311">
    <property type="protein sequence ID" value="KAF5656867.1"/>
    <property type="molecule type" value="Genomic_DNA"/>
</dbReference>
<dbReference type="Proteomes" id="UP000567885">
    <property type="component" value="Unassembled WGS sequence"/>
</dbReference>
<sequence length="132" mass="14483">MVNMKSHWPIFRTASKVTATIFKTKENYGTKIAKHTITAAVSNHVRGNSHDDKADGYPEINHESMKAPKDIGMTDDNPADYAPQHGLRPTDTGSRGNNKSKSVRTARDISTKKVLHATNVIDVARKGVEKTG</sequence>
<dbReference type="AlphaFoldDB" id="A0A8H5WBZ9"/>
<feature type="compositionally biased region" description="Basic and acidic residues" evidence="1">
    <location>
        <begin position="48"/>
        <end position="69"/>
    </location>
</feature>
<protein>
    <submittedName>
        <fullName evidence="2">Uncharacterized protein</fullName>
    </submittedName>
</protein>
<organism evidence="2 3">
    <name type="scientific">Fusarium heterosporum</name>
    <dbReference type="NCBI Taxonomy" id="42747"/>
    <lineage>
        <taxon>Eukaryota</taxon>
        <taxon>Fungi</taxon>
        <taxon>Dikarya</taxon>
        <taxon>Ascomycota</taxon>
        <taxon>Pezizomycotina</taxon>
        <taxon>Sordariomycetes</taxon>
        <taxon>Hypocreomycetidae</taxon>
        <taxon>Hypocreales</taxon>
        <taxon>Nectriaceae</taxon>
        <taxon>Fusarium</taxon>
        <taxon>Fusarium heterosporum species complex</taxon>
    </lineage>
</organism>
<reference evidence="2 3" key="1">
    <citation type="submission" date="2020-05" db="EMBL/GenBank/DDBJ databases">
        <title>Identification and distribution of gene clusters putatively required for synthesis of sphingolipid metabolism inhibitors in phylogenetically diverse species of the filamentous fungus Fusarium.</title>
        <authorList>
            <person name="Kim H.-S."/>
            <person name="Busman M."/>
            <person name="Brown D.W."/>
            <person name="Divon H."/>
            <person name="Uhlig S."/>
            <person name="Proctor R.H."/>
        </authorList>
    </citation>
    <scope>NUCLEOTIDE SEQUENCE [LARGE SCALE GENOMIC DNA]</scope>
    <source>
        <strain evidence="2 3">NRRL 20693</strain>
    </source>
</reference>
<evidence type="ECO:0000256" key="1">
    <source>
        <dbReference type="SAM" id="MobiDB-lite"/>
    </source>
</evidence>
<comment type="caution">
    <text evidence="2">The sequence shown here is derived from an EMBL/GenBank/DDBJ whole genome shotgun (WGS) entry which is preliminary data.</text>
</comment>
<keyword evidence="3" id="KW-1185">Reference proteome</keyword>
<proteinExistence type="predicted"/>